<comment type="caution">
    <text evidence="2">The sequence shown here is derived from an EMBL/GenBank/DDBJ whole genome shotgun (WGS) entry which is preliminary data.</text>
</comment>
<evidence type="ECO:0000256" key="1">
    <source>
        <dbReference type="SAM" id="MobiDB-lite"/>
    </source>
</evidence>
<dbReference type="AlphaFoldDB" id="A0A6A3KS52"/>
<reference evidence="2 5" key="1">
    <citation type="submission" date="2018-09" db="EMBL/GenBank/DDBJ databases">
        <title>Genomic investigation of the strawberry pathogen Phytophthora fragariae indicates pathogenicity is determined by transcriptional variation in three key races.</title>
        <authorList>
            <person name="Adams T.M."/>
            <person name="Armitage A.D."/>
            <person name="Sobczyk M.K."/>
            <person name="Bates H.J."/>
            <person name="Dunwell J.M."/>
            <person name="Nellist C.F."/>
            <person name="Harrison R.J."/>
        </authorList>
    </citation>
    <scope>NUCLEOTIDE SEQUENCE [LARGE SCALE GENOMIC DNA]</scope>
    <source>
        <strain evidence="2 5">SCRP324</strain>
        <strain evidence="3 4">SCRP333</strain>
    </source>
</reference>
<evidence type="ECO:0000313" key="4">
    <source>
        <dbReference type="Proteomes" id="UP000434957"/>
    </source>
</evidence>
<organism evidence="2 5">
    <name type="scientific">Phytophthora rubi</name>
    <dbReference type="NCBI Taxonomy" id="129364"/>
    <lineage>
        <taxon>Eukaryota</taxon>
        <taxon>Sar</taxon>
        <taxon>Stramenopiles</taxon>
        <taxon>Oomycota</taxon>
        <taxon>Peronosporomycetes</taxon>
        <taxon>Peronosporales</taxon>
        <taxon>Peronosporaceae</taxon>
        <taxon>Phytophthora</taxon>
    </lineage>
</organism>
<proteinExistence type="predicted"/>
<keyword evidence="4" id="KW-1185">Reference proteome</keyword>
<feature type="region of interest" description="Disordered" evidence="1">
    <location>
        <begin position="326"/>
        <end position="350"/>
    </location>
</feature>
<dbReference type="EMBL" id="QXFT01001236">
    <property type="protein sequence ID" value="KAE9324549.1"/>
    <property type="molecule type" value="Genomic_DNA"/>
</dbReference>
<feature type="compositionally biased region" description="Polar residues" evidence="1">
    <location>
        <begin position="334"/>
        <end position="345"/>
    </location>
</feature>
<accession>A0A6A3KS52</accession>
<sequence length="900" mass="98231">MAFVVHVSSCRFLRLGCRNDAHELFSSSYVRSNKKRSSKLLRCFPHCCPHHATRSYCGCSLHVLVTFASADETAAAEQNDDLIVCARFETAASVGVSGAGAVVTAYPTDAIVALPGDATQQSKPSSVGNDWLRAEKTSGVYQQQLPVNTILYVLNNHRNPQWYYGYESGCTKAQREMKHVLAAYVLLLHPLAERRRLEKDGRGTSVDFPVARLATVVTRHASPAFTMISYRRQNSAHRRARIQASEKEDTVGGVISDDGDGVADIHAMAISEADDVPRKSIGTPATLAAGSRAILTAAEYQSGLAPTQGGENPPTSIQAVVNETKEGASVQKAAGSNTRYSSQAPPQGPKSRHLSLTCIICCGPLALRSHNLHHHGTIERLQSLLLLHLFVRFVPLRSFTFYFSQMDLRIQRQWLAKIPPANQTEKLDTTADSAARMLVSEIASAFSLSNLVWECEETEAAMAVNPVREQTVLRSCADLLLDAFSSLRVQQILSAMLITGQAEGRPISLLSDLCAQFEQLVADLFEEFAQLLAARSRNNSNFGERSHLGHVSVPALVDDILSLVYAEPKYSPLRSTASALLLRRDESFERASQTLFRTFLEQLKQGRENLWSHGQCVDVSAYLPTTATSTNAEASVSISTAKDPIPSRPAQLADSRHQREVAMPIRAEPSTNEWGRRWFLVPSSVSIVPLYIAPSDERKNVDLTSPNTPRDLSMLTAIALVRMLASVDVVLKGTCLTVGAASPLSVSQSPATSSTVLELDGQVHAFESFPNGWSVAAGSTLLGDAYSISLYEGRIADDGTSLEFLLFSLPTSPAQSQFAGPSGDRTVSVTHRLRARLVLGRGRREDEGCVSVFAEVCLAPSPEQPPDWRTNVDSEHFLDEMSVLEWTPTLETHATYVAWL</sequence>
<gene>
    <name evidence="2" type="ORF">PR002_g16430</name>
    <name evidence="3" type="ORF">PR003_g16706</name>
</gene>
<name>A0A6A3KS52_9STRA</name>
<feature type="region of interest" description="Disordered" evidence="1">
    <location>
        <begin position="634"/>
        <end position="658"/>
    </location>
</feature>
<evidence type="ECO:0000313" key="2">
    <source>
        <dbReference type="EMBL" id="KAE9006663.1"/>
    </source>
</evidence>
<dbReference type="EMBL" id="QXFU01001254">
    <property type="protein sequence ID" value="KAE9006663.1"/>
    <property type="molecule type" value="Genomic_DNA"/>
</dbReference>
<dbReference type="Proteomes" id="UP000434957">
    <property type="component" value="Unassembled WGS sequence"/>
</dbReference>
<evidence type="ECO:0000313" key="3">
    <source>
        <dbReference type="EMBL" id="KAE9324549.1"/>
    </source>
</evidence>
<protein>
    <submittedName>
        <fullName evidence="2">Uncharacterized protein</fullName>
    </submittedName>
</protein>
<dbReference type="Proteomes" id="UP000435112">
    <property type="component" value="Unassembled WGS sequence"/>
</dbReference>
<dbReference type="OrthoDB" id="127187at2759"/>
<evidence type="ECO:0000313" key="5">
    <source>
        <dbReference type="Proteomes" id="UP000435112"/>
    </source>
</evidence>